<keyword evidence="6" id="KW-1185">Reference proteome</keyword>
<keyword evidence="2" id="KW-0472">Membrane</keyword>
<dbReference type="InterPro" id="IPR039910">
    <property type="entry name" value="D15-like"/>
</dbReference>
<evidence type="ECO:0000313" key="5">
    <source>
        <dbReference type="EMBL" id="MED6170851.1"/>
    </source>
</evidence>
<comment type="caution">
    <text evidence="5">The sequence shown here is derived from an EMBL/GenBank/DDBJ whole genome shotgun (WGS) entry which is preliminary data.</text>
</comment>
<keyword evidence="1" id="KW-1002">Plastid outer membrane</keyword>
<organism evidence="5 6">
    <name type="scientific">Stylosanthes scabra</name>
    <dbReference type="NCBI Taxonomy" id="79078"/>
    <lineage>
        <taxon>Eukaryota</taxon>
        <taxon>Viridiplantae</taxon>
        <taxon>Streptophyta</taxon>
        <taxon>Embryophyta</taxon>
        <taxon>Tracheophyta</taxon>
        <taxon>Spermatophyta</taxon>
        <taxon>Magnoliopsida</taxon>
        <taxon>eudicotyledons</taxon>
        <taxon>Gunneridae</taxon>
        <taxon>Pentapetalae</taxon>
        <taxon>rosids</taxon>
        <taxon>fabids</taxon>
        <taxon>Fabales</taxon>
        <taxon>Fabaceae</taxon>
        <taxon>Papilionoideae</taxon>
        <taxon>50 kb inversion clade</taxon>
        <taxon>dalbergioids sensu lato</taxon>
        <taxon>Dalbergieae</taxon>
        <taxon>Pterocarpus clade</taxon>
        <taxon>Stylosanthes</taxon>
    </lineage>
</organism>
<reference evidence="5 6" key="1">
    <citation type="journal article" date="2023" name="Plants (Basel)">
        <title>Bridging the Gap: Combining Genomics and Transcriptomics Approaches to Understand Stylosanthes scabra, an Orphan Legume from the Brazilian Caatinga.</title>
        <authorList>
            <person name="Ferreira-Neto J.R.C."/>
            <person name="da Silva M.D."/>
            <person name="Binneck E."/>
            <person name="de Melo N.F."/>
            <person name="da Silva R.H."/>
            <person name="de Melo A.L.T.M."/>
            <person name="Pandolfi V."/>
            <person name="Bustamante F.O."/>
            <person name="Brasileiro-Vidal A.C."/>
            <person name="Benko-Iseppon A.M."/>
        </authorList>
    </citation>
    <scope>NUCLEOTIDE SEQUENCE [LARGE SCALE GENOMIC DNA]</scope>
    <source>
        <tissue evidence="5">Leaves</tissue>
    </source>
</reference>
<dbReference type="Pfam" id="PF01103">
    <property type="entry name" value="Omp85"/>
    <property type="match status" value="1"/>
</dbReference>
<name>A0ABU6VB99_9FABA</name>
<dbReference type="PANTHER" id="PTHR12815">
    <property type="entry name" value="SORTING AND ASSEMBLY MACHINERY SAMM50 PROTEIN FAMILY MEMBER"/>
    <property type="match status" value="1"/>
</dbReference>
<dbReference type="Proteomes" id="UP001341840">
    <property type="component" value="Unassembled WGS sequence"/>
</dbReference>
<evidence type="ECO:0000313" key="6">
    <source>
        <dbReference type="Proteomes" id="UP001341840"/>
    </source>
</evidence>
<protein>
    <submittedName>
        <fullName evidence="5">Outer envelope protein 80, chloroplastic</fullName>
    </submittedName>
</protein>
<evidence type="ECO:0000256" key="2">
    <source>
        <dbReference type="ARBA" id="ARBA00023136"/>
    </source>
</evidence>
<keyword evidence="1" id="KW-0934">Plastid</keyword>
<dbReference type="Gene3D" id="2.40.160.50">
    <property type="entry name" value="membrane protein fhac: a member of the omp85/tpsb transporter family"/>
    <property type="match status" value="1"/>
</dbReference>
<feature type="domain" description="Bacterial surface antigen (D15)" evidence="4">
    <location>
        <begin position="57"/>
        <end position="144"/>
    </location>
</feature>
<evidence type="ECO:0000259" key="4">
    <source>
        <dbReference type="Pfam" id="PF01103"/>
    </source>
</evidence>
<keyword evidence="5" id="KW-0946">Virion</keyword>
<keyword evidence="5" id="KW-0261">Viral envelope protein</keyword>
<evidence type="ECO:0000256" key="1">
    <source>
        <dbReference type="ARBA" id="ARBA00022805"/>
    </source>
</evidence>
<dbReference type="InterPro" id="IPR000184">
    <property type="entry name" value="Bac_surfAg_D15"/>
</dbReference>
<sequence>MEEKYPLIVFQRKYWWVFKSWSVHWLCGHGKLCVCAVHAGACSFFSFRFLVKLHPSAHTYTPPPLLMDLNLFGPVEGVLFSDYGTDLGTGSSVPGDPAGARFKPGSGCGCGFGIRVDSPLGPLRLEYAFNDKKDKRFHFGVGYRN</sequence>
<proteinExistence type="predicted"/>
<evidence type="ECO:0000256" key="3">
    <source>
        <dbReference type="ARBA" id="ARBA00024013"/>
    </source>
</evidence>
<comment type="subcellular location">
    <subcellularLocation>
        <location evidence="3">Plastid</location>
        <location evidence="3">Chloroplast outer membrane</location>
    </subcellularLocation>
</comment>
<dbReference type="EMBL" id="JASCZI010151200">
    <property type="protein sequence ID" value="MED6170851.1"/>
    <property type="molecule type" value="Genomic_DNA"/>
</dbReference>
<dbReference type="PANTHER" id="PTHR12815:SF32">
    <property type="entry name" value="OUTER ENVELOPE PROTEIN 80, CHLOROPLASTIC"/>
    <property type="match status" value="1"/>
</dbReference>
<gene>
    <name evidence="5" type="primary">OEP80_3</name>
    <name evidence="5" type="ORF">PIB30_117129</name>
</gene>
<accession>A0ABU6VB99</accession>